<dbReference type="GO" id="GO:0009253">
    <property type="term" value="P:peptidoglycan catabolic process"/>
    <property type="evidence" value="ECO:0007669"/>
    <property type="project" value="InterPro"/>
</dbReference>
<dbReference type="SUPFAM" id="SSF55846">
    <property type="entry name" value="N-acetylmuramoyl-L-alanine amidase-like"/>
    <property type="match status" value="1"/>
</dbReference>
<dbReference type="PANTHER" id="PTHR30417">
    <property type="entry name" value="N-ACETYLMURAMOYL-L-ALANINE AMIDASE AMID"/>
    <property type="match status" value="1"/>
</dbReference>
<dbReference type="EC" id="3.5.1.28" evidence="3"/>
<dbReference type="PANTHER" id="PTHR30417:SF1">
    <property type="entry name" value="N-ACETYLMURAMOYL-L-ALANINE AMIDASE AMID"/>
    <property type="match status" value="1"/>
</dbReference>
<gene>
    <name evidence="7" type="ORF">METZ01_LOCUS211429</name>
</gene>
<organism evidence="7">
    <name type="scientific">marine metagenome</name>
    <dbReference type="NCBI Taxonomy" id="408172"/>
    <lineage>
        <taxon>unclassified sequences</taxon>
        <taxon>metagenomes</taxon>
        <taxon>ecological metagenomes</taxon>
    </lineage>
</organism>
<dbReference type="InterPro" id="IPR051206">
    <property type="entry name" value="NAMLAA_amidase_2"/>
</dbReference>
<dbReference type="SMART" id="SM00644">
    <property type="entry name" value="Ami_2"/>
    <property type="match status" value="1"/>
</dbReference>
<dbReference type="AlphaFoldDB" id="A0A382F7B5"/>
<keyword evidence="5" id="KW-0961">Cell wall biogenesis/degradation</keyword>
<protein>
    <recommendedName>
        <fullName evidence="3">N-acetylmuramoyl-L-alanine amidase</fullName>
        <ecNumber evidence="3">3.5.1.28</ecNumber>
    </recommendedName>
</protein>
<evidence type="ECO:0000256" key="1">
    <source>
        <dbReference type="ARBA" id="ARBA00001561"/>
    </source>
</evidence>
<dbReference type="CDD" id="cd06583">
    <property type="entry name" value="PGRP"/>
    <property type="match status" value="1"/>
</dbReference>
<name>A0A382F7B5_9ZZZZ</name>
<dbReference type="GO" id="GO:0009254">
    <property type="term" value="P:peptidoglycan turnover"/>
    <property type="evidence" value="ECO:0007669"/>
    <property type="project" value="TreeGrafter"/>
</dbReference>
<keyword evidence="4" id="KW-0378">Hydrolase</keyword>
<dbReference type="GO" id="GO:0008745">
    <property type="term" value="F:N-acetylmuramoyl-L-alanine amidase activity"/>
    <property type="evidence" value="ECO:0007669"/>
    <property type="project" value="UniProtKB-EC"/>
</dbReference>
<evidence type="ECO:0000256" key="5">
    <source>
        <dbReference type="ARBA" id="ARBA00023316"/>
    </source>
</evidence>
<evidence type="ECO:0000313" key="7">
    <source>
        <dbReference type="EMBL" id="SVB58575.1"/>
    </source>
</evidence>
<dbReference type="Gene3D" id="1.10.101.10">
    <property type="entry name" value="PGBD-like superfamily/PGBD"/>
    <property type="match status" value="1"/>
</dbReference>
<dbReference type="InterPro" id="IPR036366">
    <property type="entry name" value="PGBDSf"/>
</dbReference>
<comment type="catalytic activity">
    <reaction evidence="1">
        <text>Hydrolyzes the link between N-acetylmuramoyl residues and L-amino acid residues in certain cell-wall glycopeptides.</text>
        <dbReference type="EC" id="3.5.1.28"/>
    </reaction>
</comment>
<dbReference type="Gene3D" id="3.40.80.10">
    <property type="entry name" value="Peptidoglycan recognition protein-like"/>
    <property type="match status" value="1"/>
</dbReference>
<dbReference type="SUPFAM" id="SSF47090">
    <property type="entry name" value="PGBD-like"/>
    <property type="match status" value="1"/>
</dbReference>
<dbReference type="InterPro" id="IPR036505">
    <property type="entry name" value="Amidase/PGRP_sf"/>
</dbReference>
<evidence type="ECO:0000256" key="3">
    <source>
        <dbReference type="ARBA" id="ARBA00011901"/>
    </source>
</evidence>
<dbReference type="EMBL" id="UINC01048257">
    <property type="protein sequence ID" value="SVB58575.1"/>
    <property type="molecule type" value="Genomic_DNA"/>
</dbReference>
<proteinExistence type="inferred from homology"/>
<feature type="domain" description="N-acetylmuramoyl-L-alanine amidase" evidence="6">
    <location>
        <begin position="10"/>
        <end position="148"/>
    </location>
</feature>
<comment type="similarity">
    <text evidence="2">Belongs to the N-acetylmuramoyl-L-alanine amidase 2 family.</text>
</comment>
<evidence type="ECO:0000256" key="4">
    <source>
        <dbReference type="ARBA" id="ARBA00022801"/>
    </source>
</evidence>
<dbReference type="InterPro" id="IPR036365">
    <property type="entry name" value="PGBD-like_sf"/>
</dbReference>
<dbReference type="GO" id="GO:0071555">
    <property type="term" value="P:cell wall organization"/>
    <property type="evidence" value="ECO:0007669"/>
    <property type="project" value="UniProtKB-KW"/>
</dbReference>
<evidence type="ECO:0000259" key="6">
    <source>
        <dbReference type="SMART" id="SM00644"/>
    </source>
</evidence>
<accession>A0A382F7B5</accession>
<reference evidence="7" key="1">
    <citation type="submission" date="2018-05" db="EMBL/GenBank/DDBJ databases">
        <authorList>
            <person name="Lanie J.A."/>
            <person name="Ng W.-L."/>
            <person name="Kazmierczak K.M."/>
            <person name="Andrzejewski T.M."/>
            <person name="Davidsen T.M."/>
            <person name="Wayne K.J."/>
            <person name="Tettelin H."/>
            <person name="Glass J.I."/>
            <person name="Rusch D."/>
            <person name="Podicherti R."/>
            <person name="Tsui H.-C.T."/>
            <person name="Winkler M.E."/>
        </authorList>
    </citation>
    <scope>NUCLEOTIDE SEQUENCE</scope>
</reference>
<dbReference type="InterPro" id="IPR002502">
    <property type="entry name" value="Amidase_domain"/>
</dbReference>
<sequence>MLGKIALNYSPNFTTKKRIKKNIKHLIFHYTGMSSESKAIKRLIDENSKVSCHYFIKRNGQIILMVPDLYIAWHAGQSNWNKENSLNRNSIGIEISNKGHQFGYQKYSKAQILSLINLSKYLIKKYNIKKNNVLGHSDIAFDRKKDPGEKFPWKLLARKGIGIWHNINQKKLRKFRKQKIYHDDKKKIKNFFRKIGYFTNNLSSRSYPKLTKSFQRRFRQELVNGNIDKECVIIAEKLSKLYS</sequence>
<evidence type="ECO:0000256" key="2">
    <source>
        <dbReference type="ARBA" id="ARBA00007553"/>
    </source>
</evidence>
<dbReference type="Pfam" id="PF01510">
    <property type="entry name" value="Amidase_2"/>
    <property type="match status" value="1"/>
</dbReference>